<organism evidence="2 3">
    <name type="scientific">Xanthomonas oryzae pv. oryzicola (strain BLS256)</name>
    <dbReference type="NCBI Taxonomy" id="383407"/>
    <lineage>
        <taxon>Bacteria</taxon>
        <taxon>Pseudomonadati</taxon>
        <taxon>Pseudomonadota</taxon>
        <taxon>Gammaproteobacteria</taxon>
        <taxon>Lysobacterales</taxon>
        <taxon>Lysobacteraceae</taxon>
        <taxon>Xanthomonas</taxon>
    </lineage>
</organism>
<dbReference type="HOGENOM" id="CLU_3319332_0_0_6"/>
<dbReference type="KEGG" id="xor:XOC_3872"/>
<dbReference type="EMBL" id="CP003057">
    <property type="protein sequence ID" value="AEQ97962.1"/>
    <property type="molecule type" value="Genomic_DNA"/>
</dbReference>
<feature type="region of interest" description="Disordered" evidence="1">
    <location>
        <begin position="1"/>
        <end position="39"/>
    </location>
</feature>
<accession>G7TH21</accession>
<proteinExistence type="predicted"/>
<evidence type="ECO:0000256" key="1">
    <source>
        <dbReference type="SAM" id="MobiDB-lite"/>
    </source>
</evidence>
<gene>
    <name evidence="2" type="ORF">XOC_3872</name>
</gene>
<evidence type="ECO:0000313" key="2">
    <source>
        <dbReference type="EMBL" id="AEQ97962.1"/>
    </source>
</evidence>
<sequence>MNEQAQPLRKRANGPETQRCKLKTRTVASRRGGRHRPRR</sequence>
<dbReference type="AlphaFoldDB" id="G7TH21"/>
<dbReference type="Proteomes" id="UP000008851">
    <property type="component" value="Chromosome"/>
</dbReference>
<reference evidence="2 3" key="1">
    <citation type="journal article" date="2011" name="J. Bacteriol.">
        <title>Two new complete genome sequences offer insight into host and tissue specificity of plant pathogenic Xanthomonas spp.</title>
        <authorList>
            <person name="Bogdanove A.J."/>
            <person name="Koebnik R."/>
            <person name="Lu H."/>
            <person name="Furutani A."/>
            <person name="Angiuoli S.V."/>
            <person name="Patil P.B."/>
            <person name="Van Sluys M.A."/>
            <person name="Ryan R.P."/>
            <person name="Meyer D.F."/>
            <person name="Han S.W."/>
            <person name="Aparna G."/>
            <person name="Rajaram M."/>
            <person name="Delcher A.L."/>
            <person name="Phillippy A.M."/>
            <person name="Puiu D."/>
            <person name="Schatz M.C."/>
            <person name="Shumway M."/>
            <person name="Sommer D.D."/>
            <person name="Trapnell C."/>
            <person name="Benahmed F."/>
            <person name="Dimitrov G."/>
            <person name="Madupu R."/>
            <person name="Radune D."/>
            <person name="Sullivan S."/>
            <person name="Jha G."/>
            <person name="Ishihara H."/>
            <person name="Lee S.W."/>
            <person name="Pandey A."/>
            <person name="Sharma V."/>
            <person name="Sriariyanun M."/>
            <person name="Szurek B."/>
            <person name="Vera-Cruz C.M."/>
            <person name="Dorman K.S."/>
            <person name="Ronald P.C."/>
            <person name="Verdier V."/>
            <person name="Dow J.M."/>
            <person name="Sonti R.V."/>
            <person name="Tsuge S."/>
            <person name="Brendel V.P."/>
            <person name="Rabinowicz P.D."/>
            <person name="Leach J.E."/>
            <person name="White F.F."/>
            <person name="Salzberg S.L."/>
        </authorList>
    </citation>
    <scope>NUCLEOTIDE SEQUENCE [LARGE SCALE GENOMIC DNA]</scope>
    <source>
        <strain evidence="2 3">BLS256</strain>
    </source>
</reference>
<evidence type="ECO:0000313" key="3">
    <source>
        <dbReference type="Proteomes" id="UP000008851"/>
    </source>
</evidence>
<protein>
    <submittedName>
        <fullName evidence="2">Uncharacterized protein</fullName>
    </submittedName>
</protein>
<name>G7TH21_XANOB</name>